<dbReference type="STRING" id="655827.E9E6U4"/>
<evidence type="ECO:0000313" key="4">
    <source>
        <dbReference type="Proteomes" id="UP000002499"/>
    </source>
</evidence>
<accession>E9E6U4</accession>
<dbReference type="PANTHER" id="PTHR35205:SF1">
    <property type="entry name" value="ZU5 DOMAIN-CONTAINING PROTEIN"/>
    <property type="match status" value="1"/>
</dbReference>
<dbReference type="Pfam" id="PF13424">
    <property type="entry name" value="TPR_12"/>
    <property type="match status" value="1"/>
</dbReference>
<reference evidence="3 4" key="1">
    <citation type="journal article" date="2011" name="PLoS Genet.">
        <title>Genome sequencing and comparative transcriptomics of the model entomopathogenic fungi Metarhizium anisopliae and M. acridum.</title>
        <authorList>
            <person name="Gao Q."/>
            <person name="Jin K."/>
            <person name="Ying S.H."/>
            <person name="Zhang Y."/>
            <person name="Xiao G."/>
            <person name="Shang Y."/>
            <person name="Duan Z."/>
            <person name="Hu X."/>
            <person name="Xie X.Q."/>
            <person name="Zhou G."/>
            <person name="Peng G."/>
            <person name="Luo Z."/>
            <person name="Huang W."/>
            <person name="Wang B."/>
            <person name="Fang W."/>
            <person name="Wang S."/>
            <person name="Zhong Y."/>
            <person name="Ma L.J."/>
            <person name="St Leger R.J."/>
            <person name="Zhao G.P."/>
            <person name="Pei Y."/>
            <person name="Feng M.G."/>
            <person name="Xia Y."/>
            <person name="Wang C."/>
        </authorList>
    </citation>
    <scope>NUCLEOTIDE SEQUENCE [LARGE SCALE GENOMIC DNA]</scope>
    <source>
        <strain evidence="3 4">CQMa 102</strain>
    </source>
</reference>
<dbReference type="Gene3D" id="3.40.50.300">
    <property type="entry name" value="P-loop containing nucleotide triphosphate hydrolases"/>
    <property type="match status" value="1"/>
</dbReference>
<feature type="domain" description="DUF7779" evidence="2">
    <location>
        <begin position="527"/>
        <end position="620"/>
    </location>
</feature>
<proteinExistence type="predicted"/>
<evidence type="ECO:0000259" key="2">
    <source>
        <dbReference type="Pfam" id="PF25000"/>
    </source>
</evidence>
<dbReference type="InParanoid" id="E9E6U4"/>
<name>E9E6U4_METAQ</name>
<organism evidence="4">
    <name type="scientific">Metarhizium acridum (strain CQMa 102)</name>
    <dbReference type="NCBI Taxonomy" id="655827"/>
    <lineage>
        <taxon>Eukaryota</taxon>
        <taxon>Fungi</taxon>
        <taxon>Dikarya</taxon>
        <taxon>Ascomycota</taxon>
        <taxon>Pezizomycotina</taxon>
        <taxon>Sordariomycetes</taxon>
        <taxon>Hypocreomycetidae</taxon>
        <taxon>Hypocreales</taxon>
        <taxon>Clavicipitaceae</taxon>
        <taxon>Metarhizium</taxon>
    </lineage>
</organism>
<dbReference type="GO" id="GO:0043531">
    <property type="term" value="F:ADP binding"/>
    <property type="evidence" value="ECO:0007669"/>
    <property type="project" value="InterPro"/>
</dbReference>
<dbReference type="HOGENOM" id="CLU_000288_125_7_1"/>
<dbReference type="SUPFAM" id="SSF52540">
    <property type="entry name" value="P-loop containing nucleoside triphosphate hydrolases"/>
    <property type="match status" value="1"/>
</dbReference>
<dbReference type="InterPro" id="IPR056681">
    <property type="entry name" value="DUF7779"/>
</dbReference>
<dbReference type="EMBL" id="GL698512">
    <property type="protein sequence ID" value="EFY88383.1"/>
    <property type="molecule type" value="Genomic_DNA"/>
</dbReference>
<feature type="domain" description="DUF7708" evidence="1">
    <location>
        <begin position="127"/>
        <end position="245"/>
    </location>
</feature>
<dbReference type="PANTHER" id="PTHR35205">
    <property type="entry name" value="NB-ARC AND TPR DOMAIN PROTEIN"/>
    <property type="match status" value="1"/>
</dbReference>
<dbReference type="OrthoDB" id="6161812at2759"/>
<protein>
    <submittedName>
        <fullName evidence="3">Pfs domain-containing protein</fullName>
    </submittedName>
</protein>
<dbReference type="eggNOG" id="ENOG502RVBT">
    <property type="taxonomic scope" value="Eukaryota"/>
</dbReference>
<evidence type="ECO:0000259" key="1">
    <source>
        <dbReference type="Pfam" id="PF24809"/>
    </source>
</evidence>
<dbReference type="AlphaFoldDB" id="E9E6U4"/>
<sequence length="1028" mass="115756">MDYIRCLLACCAGLAGETSPEADDKGRLVAEKPIYKATDLLADEGANYQQDLWQRALQDKLLQARQRPITLDVEFYDVSAPETFLQDLTAEYNSNGLSQFVPRLRRTFLAIEPFVTTVSTMTTSGMLTSLIWGSLTLIFQGVLQFSNLFDQTNQMLLELSKELPRFQAYAEIFHTPQLHRALREVYDGFVDFCLRTIEVLQSSTCYAMLRVKWSRLGAEFERTKDWLKSASTEFEKEARLADVQEQFRRHAEVLAKIDSISSSSNLHVDPVTNVRIPRNHRFTGRTAILALLHSELSPSFQGDNVSLRTRCSCVIHAIGGMGKTETTLEYTYRYRHCYTHIFWVRAQTNASLLESFLEVVAELRLVETAASPDKKVQAVLNWLQTTISPWLLVFDNAEASSTIRKFLPAGNRGAIIITTQNPQLSHCTKSEIHLEAMTSDEGSALIQSFLNRGGSEKKAAQELSTSLGGLPLAIAHFAGYVARSQCPLDQICSSLNNRIKSSQIWNTSNLLQHGDYEMTLNTVWDLAFRRLSRDSRKLLEFLAFLDPDQVPIEMFVGSKSAADTAGGWRYWDSDRTPLRFDAAIEPLLERHLVDRYTLPVGHYLKTHRALQRAILQELDADLPKRQSVFDEVVCIARKAFPVANIITRGDTSQYQRSARYMIQVMSIHAVFTQSDPPMEKRLLFAKVLSDVGYYGVNNAIQAEALSLLETADSICTALLASQPDEVYPVLGDVLGPMQVLIQYLGIEGRHKALSINERALSIRKKQKGTVPRDQWTQLDFVNFGRTYNDMGVGLSQLNRVQDAKPWFDSALEFYKLAGNEQTLTSRFGHVYSFQLLPLAVAQRGTEVRKLADRSVTLIAEAVGVNSPLHLQTKFLVATALFTTGDIQEALGLHQETFEKRLTLHGSSHHLTLASQYCLAVCYQNIGNLEKAEALLKEILTNSCVTMAWRDEDILRTKFRLLLVLQARKSEEGPIEEIHGEIASSVKEARRSLPALSSYTDEDDMKLVDFGVSIFHGRTTGIWSNGIFW</sequence>
<dbReference type="Gene3D" id="1.25.40.10">
    <property type="entry name" value="Tetratricopeptide repeat domain"/>
    <property type="match status" value="1"/>
</dbReference>
<gene>
    <name evidence="3" type="ORF">MAC_05592</name>
</gene>
<dbReference type="SUPFAM" id="SSF48452">
    <property type="entry name" value="TPR-like"/>
    <property type="match status" value="1"/>
</dbReference>
<dbReference type="InterPro" id="IPR011990">
    <property type="entry name" value="TPR-like_helical_dom_sf"/>
</dbReference>
<dbReference type="Pfam" id="PF24809">
    <property type="entry name" value="DUF7708"/>
    <property type="match status" value="1"/>
</dbReference>
<evidence type="ECO:0000313" key="3">
    <source>
        <dbReference type="EMBL" id="EFY88383.1"/>
    </source>
</evidence>
<keyword evidence="4" id="KW-1185">Reference proteome</keyword>
<dbReference type="OMA" id="NTSWLMI"/>
<dbReference type="InterPro" id="IPR027417">
    <property type="entry name" value="P-loop_NTPase"/>
</dbReference>
<dbReference type="Proteomes" id="UP000002499">
    <property type="component" value="Unassembled WGS sequence"/>
</dbReference>
<dbReference type="InterPro" id="IPR056125">
    <property type="entry name" value="DUF7708"/>
</dbReference>
<dbReference type="Pfam" id="PF25000">
    <property type="entry name" value="DUF7779"/>
    <property type="match status" value="1"/>
</dbReference>